<dbReference type="CDD" id="cd16922">
    <property type="entry name" value="HATPase_EvgS-ArcB-TorS-like"/>
    <property type="match status" value="1"/>
</dbReference>
<keyword evidence="10" id="KW-1185">Reference proteome</keyword>
<dbReference type="PANTHER" id="PTHR43047">
    <property type="entry name" value="TWO-COMPONENT HISTIDINE PROTEIN KINASE"/>
    <property type="match status" value="1"/>
</dbReference>
<keyword evidence="5 9" id="KW-0418">Kinase</keyword>
<dbReference type="GO" id="GO:0000155">
    <property type="term" value="F:phosphorelay sensor kinase activity"/>
    <property type="evidence" value="ECO:0007669"/>
    <property type="project" value="InterPro"/>
</dbReference>
<dbReference type="Pfam" id="PF02518">
    <property type="entry name" value="HATPase_c"/>
    <property type="match status" value="1"/>
</dbReference>
<feature type="transmembrane region" description="Helical" evidence="6">
    <location>
        <begin position="135"/>
        <end position="156"/>
    </location>
</feature>
<keyword evidence="6" id="KW-1133">Transmembrane helix</keyword>
<feature type="domain" description="PAS" evidence="8">
    <location>
        <begin position="203"/>
        <end position="273"/>
    </location>
</feature>
<evidence type="ECO:0000313" key="10">
    <source>
        <dbReference type="Proteomes" id="UP000600449"/>
    </source>
</evidence>
<evidence type="ECO:0000256" key="3">
    <source>
        <dbReference type="ARBA" id="ARBA00022553"/>
    </source>
</evidence>
<dbReference type="Gene3D" id="3.30.450.20">
    <property type="entry name" value="PAS domain"/>
    <property type="match status" value="1"/>
</dbReference>
<evidence type="ECO:0000313" key="9">
    <source>
        <dbReference type="EMBL" id="GGK36349.1"/>
    </source>
</evidence>
<dbReference type="GO" id="GO:0005886">
    <property type="term" value="C:plasma membrane"/>
    <property type="evidence" value="ECO:0007669"/>
    <property type="project" value="TreeGrafter"/>
</dbReference>
<feature type="transmembrane region" description="Helical" evidence="6">
    <location>
        <begin position="168"/>
        <end position="189"/>
    </location>
</feature>
<protein>
    <recommendedName>
        <fullName evidence="2">histidine kinase</fullName>
        <ecNumber evidence="2">2.7.13.3</ecNumber>
    </recommendedName>
</protein>
<evidence type="ECO:0000259" key="7">
    <source>
        <dbReference type="PROSITE" id="PS50109"/>
    </source>
</evidence>
<evidence type="ECO:0000259" key="8">
    <source>
        <dbReference type="PROSITE" id="PS50112"/>
    </source>
</evidence>
<dbReference type="PRINTS" id="PR00344">
    <property type="entry name" value="BCTRLSENSOR"/>
</dbReference>
<gene>
    <name evidence="9" type="ORF">GCM10011322_24150</name>
</gene>
<dbReference type="SUPFAM" id="SSF55874">
    <property type="entry name" value="ATPase domain of HSP90 chaperone/DNA topoisomerase II/histidine kinase"/>
    <property type="match status" value="1"/>
</dbReference>
<comment type="catalytic activity">
    <reaction evidence="1">
        <text>ATP + protein L-histidine = ADP + protein N-phospho-L-histidine.</text>
        <dbReference type="EC" id="2.7.13.3"/>
    </reaction>
</comment>
<dbReference type="InterPro" id="IPR003594">
    <property type="entry name" value="HATPase_dom"/>
</dbReference>
<dbReference type="InterPro" id="IPR003661">
    <property type="entry name" value="HisK_dim/P_dom"/>
</dbReference>
<dbReference type="EMBL" id="BMMF01000006">
    <property type="protein sequence ID" value="GGK36349.1"/>
    <property type="molecule type" value="Genomic_DNA"/>
</dbReference>
<dbReference type="Gene3D" id="1.10.287.130">
    <property type="match status" value="1"/>
</dbReference>
<dbReference type="InterPro" id="IPR004358">
    <property type="entry name" value="Sig_transdc_His_kin-like_C"/>
</dbReference>
<dbReference type="InterPro" id="IPR035965">
    <property type="entry name" value="PAS-like_dom_sf"/>
</dbReference>
<dbReference type="Pfam" id="PF00512">
    <property type="entry name" value="HisKA"/>
    <property type="match status" value="1"/>
</dbReference>
<feature type="transmembrane region" description="Helical" evidence="6">
    <location>
        <begin position="95"/>
        <end position="123"/>
    </location>
</feature>
<dbReference type="SMART" id="SM00387">
    <property type="entry name" value="HATPase_c"/>
    <property type="match status" value="1"/>
</dbReference>
<dbReference type="CDD" id="cd00130">
    <property type="entry name" value="PAS"/>
    <property type="match status" value="1"/>
</dbReference>
<comment type="caution">
    <text evidence="9">The sequence shown here is derived from an EMBL/GenBank/DDBJ whole genome shotgun (WGS) entry which is preliminary data.</text>
</comment>
<evidence type="ECO:0000256" key="2">
    <source>
        <dbReference type="ARBA" id="ARBA00012438"/>
    </source>
</evidence>
<dbReference type="Pfam" id="PF08448">
    <property type="entry name" value="PAS_4"/>
    <property type="match status" value="1"/>
</dbReference>
<keyword evidence="6" id="KW-0472">Membrane</keyword>
<dbReference type="SMART" id="SM00388">
    <property type="entry name" value="HisKA"/>
    <property type="match status" value="1"/>
</dbReference>
<dbReference type="RefSeq" id="WP_188913222.1">
    <property type="nucleotide sequence ID" value="NZ_BMMF01000006.1"/>
</dbReference>
<dbReference type="PANTHER" id="PTHR43047:SF63">
    <property type="entry name" value="HISTIDINE KINASE"/>
    <property type="match status" value="1"/>
</dbReference>
<dbReference type="GO" id="GO:0009927">
    <property type="term" value="F:histidine phosphotransfer kinase activity"/>
    <property type="evidence" value="ECO:0007669"/>
    <property type="project" value="TreeGrafter"/>
</dbReference>
<dbReference type="SMART" id="SM00091">
    <property type="entry name" value="PAS"/>
    <property type="match status" value="1"/>
</dbReference>
<evidence type="ECO:0000256" key="1">
    <source>
        <dbReference type="ARBA" id="ARBA00000085"/>
    </source>
</evidence>
<evidence type="ECO:0000256" key="4">
    <source>
        <dbReference type="ARBA" id="ARBA00022679"/>
    </source>
</evidence>
<reference evidence="9 10" key="1">
    <citation type="journal article" date="2014" name="Int. J. Syst. Evol. Microbiol.">
        <title>Complete genome sequence of Corynebacterium casei LMG S-19264T (=DSM 44701T), isolated from a smear-ripened cheese.</title>
        <authorList>
            <consortium name="US DOE Joint Genome Institute (JGI-PGF)"/>
            <person name="Walter F."/>
            <person name="Albersmeier A."/>
            <person name="Kalinowski J."/>
            <person name="Ruckert C."/>
        </authorList>
    </citation>
    <scope>NUCLEOTIDE SEQUENCE [LARGE SCALE GENOMIC DNA]</scope>
    <source>
        <strain evidence="9 10">CGMCC 1.9161</strain>
    </source>
</reference>
<keyword evidence="4" id="KW-0808">Transferase</keyword>
<evidence type="ECO:0000256" key="6">
    <source>
        <dbReference type="SAM" id="Phobius"/>
    </source>
</evidence>
<organism evidence="9 10">
    <name type="scientific">Salinarimonas ramus</name>
    <dbReference type="NCBI Taxonomy" id="690164"/>
    <lineage>
        <taxon>Bacteria</taxon>
        <taxon>Pseudomonadati</taxon>
        <taxon>Pseudomonadota</taxon>
        <taxon>Alphaproteobacteria</taxon>
        <taxon>Hyphomicrobiales</taxon>
        <taxon>Salinarimonadaceae</taxon>
        <taxon>Salinarimonas</taxon>
    </lineage>
</organism>
<keyword evidence="6" id="KW-0812">Transmembrane</keyword>
<dbReference type="InterPro" id="IPR036890">
    <property type="entry name" value="HATPase_C_sf"/>
</dbReference>
<feature type="transmembrane region" description="Helical" evidence="6">
    <location>
        <begin position="33"/>
        <end position="53"/>
    </location>
</feature>
<dbReference type="AlphaFoldDB" id="A0A917Q971"/>
<dbReference type="InterPro" id="IPR000014">
    <property type="entry name" value="PAS"/>
</dbReference>
<dbReference type="CDD" id="cd00082">
    <property type="entry name" value="HisKA"/>
    <property type="match status" value="1"/>
</dbReference>
<keyword evidence="3" id="KW-0597">Phosphoprotein</keyword>
<dbReference type="Gene3D" id="3.30.565.10">
    <property type="entry name" value="Histidine kinase-like ATPase, C-terminal domain"/>
    <property type="match status" value="1"/>
</dbReference>
<dbReference type="InterPro" id="IPR013656">
    <property type="entry name" value="PAS_4"/>
</dbReference>
<dbReference type="EC" id="2.7.13.3" evidence="2"/>
<name>A0A917Q971_9HYPH</name>
<evidence type="ECO:0000256" key="5">
    <source>
        <dbReference type="ARBA" id="ARBA00022777"/>
    </source>
</evidence>
<feature type="domain" description="Histidine kinase" evidence="7">
    <location>
        <begin position="351"/>
        <end position="571"/>
    </location>
</feature>
<dbReference type="SUPFAM" id="SSF55785">
    <property type="entry name" value="PYP-like sensor domain (PAS domain)"/>
    <property type="match status" value="1"/>
</dbReference>
<dbReference type="InterPro" id="IPR036097">
    <property type="entry name" value="HisK_dim/P_sf"/>
</dbReference>
<accession>A0A917Q971</accession>
<dbReference type="Proteomes" id="UP000600449">
    <property type="component" value="Unassembled WGS sequence"/>
</dbReference>
<dbReference type="InterPro" id="IPR005467">
    <property type="entry name" value="His_kinase_dom"/>
</dbReference>
<sequence>MFGSISVRTIEGRLAELVHERVRRDATERERHARFIVSRILMGAAALVLAPIYLALRGPASPQEYLALVFLAAPLIAGVTLSRTGRLALAHAISAAGFAGLVACVASASGGLASAATIWLVAVPLEALVSGSKRAAVSATFIAGLAVIALAILDLLGVPAQVDPWPAALSAPIFALFAIAHAGSLVLAVSRARDAQADAIRRRDARDRSLLQVMDDLVVWHDAHGHVLSASPAAMKLVGAPSGALEERGLFSRVHVQDRPAYLKALGDAASGGVPVTAQFRLHFGDALAGEAGRVVWVEMRAYRVETADDKAKLVSILRDVTAQKSHECDLERARLEAERAGAMKARFLATVSHELRTPLNAIIGFSEILSTETMAGVGPDQRRSYAKIIHDSGHHLLEVVNSLLDMSQIESGNFEFAPAPFDIAPLVQGCVDLMRLKAQAAGIALEASVEAGLPELVADRRACRQILINLVSNAVKFTPKGGRVHVVVKRRAGMMALVVSDTGIGVPEAALAKLGDPFFQVNAAYDRPHEGTGLGLSVVRGLVGLHEGTLAIESAPGEGMIVTVELPIAGRPARAVGETKAHAAAPIPITVRARRRAPAALELETANEVTAPREGGGNEEFKRSA</sequence>
<proteinExistence type="predicted"/>
<feature type="transmembrane region" description="Helical" evidence="6">
    <location>
        <begin position="65"/>
        <end position="83"/>
    </location>
</feature>
<dbReference type="PROSITE" id="PS50109">
    <property type="entry name" value="HIS_KIN"/>
    <property type="match status" value="1"/>
</dbReference>
<dbReference type="PROSITE" id="PS50112">
    <property type="entry name" value="PAS"/>
    <property type="match status" value="1"/>
</dbReference>
<dbReference type="SUPFAM" id="SSF47384">
    <property type="entry name" value="Homodimeric domain of signal transducing histidine kinase"/>
    <property type="match status" value="1"/>
</dbReference>
<dbReference type="NCBIfam" id="TIGR00229">
    <property type="entry name" value="sensory_box"/>
    <property type="match status" value="1"/>
</dbReference>